<dbReference type="InterPro" id="IPR001965">
    <property type="entry name" value="Znf_PHD"/>
</dbReference>
<dbReference type="AlphaFoldDB" id="A7RZJ4"/>
<dbReference type="eggNOG" id="KOG1081">
    <property type="taxonomic scope" value="Eukaryota"/>
</dbReference>
<dbReference type="InterPro" id="IPR041306">
    <property type="entry name" value="C5HCH"/>
</dbReference>
<evidence type="ECO:0000313" key="24">
    <source>
        <dbReference type="Proteomes" id="UP000001593"/>
    </source>
</evidence>
<dbReference type="PROSITE" id="PS01359">
    <property type="entry name" value="ZF_PHD_1"/>
    <property type="match status" value="1"/>
</dbReference>
<keyword evidence="6" id="KW-0808">Transferase</keyword>
<dbReference type="InterPro" id="IPR019787">
    <property type="entry name" value="Znf_PHD-finger"/>
</dbReference>
<proteinExistence type="predicted"/>
<dbReference type="InterPro" id="IPR013083">
    <property type="entry name" value="Znf_RING/FYVE/PHD"/>
</dbReference>
<dbReference type="PROSITE" id="PS50280">
    <property type="entry name" value="SET"/>
    <property type="match status" value="1"/>
</dbReference>
<dbReference type="FunFam" id="3.30.40.10:FF:000025">
    <property type="entry name" value="Histone-lysine N-methyltransferase"/>
    <property type="match status" value="1"/>
</dbReference>
<dbReference type="OMA" id="FYVDARN"/>
<feature type="coiled-coil region" evidence="17">
    <location>
        <begin position="270"/>
        <end position="297"/>
    </location>
</feature>
<dbReference type="Pfam" id="PF17907">
    <property type="entry name" value="AWS"/>
    <property type="match status" value="1"/>
</dbReference>
<dbReference type="InterPro" id="IPR003616">
    <property type="entry name" value="Post-SET_dom"/>
</dbReference>
<dbReference type="SMART" id="SM00317">
    <property type="entry name" value="SET"/>
    <property type="match status" value="1"/>
</dbReference>
<dbReference type="SMART" id="SM00570">
    <property type="entry name" value="AWS"/>
    <property type="match status" value="1"/>
</dbReference>
<evidence type="ECO:0000313" key="23">
    <source>
        <dbReference type="EMBL" id="EDO43156.1"/>
    </source>
</evidence>
<evidence type="ECO:0000256" key="3">
    <source>
        <dbReference type="ARBA" id="ARBA00022454"/>
    </source>
</evidence>
<evidence type="ECO:0000259" key="18">
    <source>
        <dbReference type="PROSITE" id="PS50016"/>
    </source>
</evidence>
<dbReference type="CDD" id="cd05838">
    <property type="entry name" value="PWWP_NSD_rpt2"/>
    <property type="match status" value="1"/>
</dbReference>
<keyword evidence="14" id="KW-0804">Transcription</keyword>
<dbReference type="OrthoDB" id="422362at2759"/>
<dbReference type="GO" id="GO:0005634">
    <property type="term" value="C:nucleus"/>
    <property type="evidence" value="ECO:0000318"/>
    <property type="project" value="GO_Central"/>
</dbReference>
<dbReference type="Pfam" id="PF17982">
    <property type="entry name" value="C5HCH"/>
    <property type="match status" value="1"/>
</dbReference>
<dbReference type="InterPro" id="IPR050777">
    <property type="entry name" value="SET2_Histone-Lys_MeTrsfase"/>
</dbReference>
<protein>
    <submittedName>
        <fullName evidence="23">Uncharacterized protein</fullName>
    </submittedName>
</protein>
<dbReference type="FunFam" id="2.30.30.140:FF:000099">
    <property type="entry name" value="Histone-lysine N-methyltransferase"/>
    <property type="match status" value="1"/>
</dbReference>
<dbReference type="InterPro" id="IPR059153">
    <property type="entry name" value="NSD_PHD-1st"/>
</dbReference>
<dbReference type="InterPro" id="IPR046341">
    <property type="entry name" value="SET_dom_sf"/>
</dbReference>
<dbReference type="Pfam" id="PF00855">
    <property type="entry name" value="PWWP"/>
    <property type="match status" value="1"/>
</dbReference>
<keyword evidence="24" id="KW-1185">Reference proteome</keyword>
<dbReference type="InterPro" id="IPR006560">
    <property type="entry name" value="AWS_dom"/>
</dbReference>
<dbReference type="GO" id="GO:0008270">
    <property type="term" value="F:zinc ion binding"/>
    <property type="evidence" value="ECO:0007669"/>
    <property type="project" value="UniProtKB-KW"/>
</dbReference>
<comment type="subcellular location">
    <subcellularLocation>
        <location evidence="2">Chromosome</location>
    </subcellularLocation>
    <subcellularLocation>
        <location evidence="1">Nucleus</location>
    </subcellularLocation>
</comment>
<evidence type="ECO:0000256" key="11">
    <source>
        <dbReference type="ARBA" id="ARBA00022833"/>
    </source>
</evidence>
<evidence type="ECO:0000259" key="21">
    <source>
        <dbReference type="PROSITE" id="PS50868"/>
    </source>
</evidence>
<evidence type="ECO:0000256" key="13">
    <source>
        <dbReference type="ARBA" id="ARBA00023015"/>
    </source>
</evidence>
<reference evidence="23 24" key="1">
    <citation type="journal article" date="2007" name="Science">
        <title>Sea anemone genome reveals ancestral eumetazoan gene repertoire and genomic organization.</title>
        <authorList>
            <person name="Putnam N.H."/>
            <person name="Srivastava M."/>
            <person name="Hellsten U."/>
            <person name="Dirks B."/>
            <person name="Chapman J."/>
            <person name="Salamov A."/>
            <person name="Terry A."/>
            <person name="Shapiro H."/>
            <person name="Lindquist E."/>
            <person name="Kapitonov V.V."/>
            <person name="Jurka J."/>
            <person name="Genikhovich G."/>
            <person name="Grigoriev I.V."/>
            <person name="Lucas S.M."/>
            <person name="Steele R.E."/>
            <person name="Finnerty J.R."/>
            <person name="Technau U."/>
            <person name="Martindale M.Q."/>
            <person name="Rokhsar D.S."/>
        </authorList>
    </citation>
    <scope>NUCLEOTIDE SEQUENCE [LARGE SCALE GENOMIC DNA]</scope>
    <source>
        <strain evidence="24">CH2 X CH6</strain>
    </source>
</reference>
<evidence type="ECO:0000256" key="16">
    <source>
        <dbReference type="PROSITE-ProRule" id="PRU00146"/>
    </source>
</evidence>
<evidence type="ECO:0000256" key="12">
    <source>
        <dbReference type="ARBA" id="ARBA00022853"/>
    </source>
</evidence>
<organism evidence="23 24">
    <name type="scientific">Nematostella vectensis</name>
    <name type="common">Starlet sea anemone</name>
    <dbReference type="NCBI Taxonomy" id="45351"/>
    <lineage>
        <taxon>Eukaryota</taxon>
        <taxon>Metazoa</taxon>
        <taxon>Cnidaria</taxon>
        <taxon>Anthozoa</taxon>
        <taxon>Hexacorallia</taxon>
        <taxon>Actiniaria</taxon>
        <taxon>Edwardsiidae</taxon>
        <taxon>Nematostella</taxon>
    </lineage>
</organism>
<dbReference type="FunFam" id="3.30.40.10:FF:000969">
    <property type="entry name" value="Histone-lysine N-methyltransferase"/>
    <property type="match status" value="1"/>
</dbReference>
<dbReference type="CDD" id="cd15567">
    <property type="entry name" value="PHD4_NSD"/>
    <property type="match status" value="1"/>
</dbReference>
<evidence type="ECO:0000256" key="10">
    <source>
        <dbReference type="ARBA" id="ARBA00022771"/>
    </source>
</evidence>
<dbReference type="GO" id="GO:0006355">
    <property type="term" value="P:regulation of DNA-templated transcription"/>
    <property type="evidence" value="ECO:0000318"/>
    <property type="project" value="GO_Central"/>
</dbReference>
<dbReference type="InterPro" id="IPR000313">
    <property type="entry name" value="PWWP_dom"/>
</dbReference>
<evidence type="ECO:0000259" key="19">
    <source>
        <dbReference type="PROSITE" id="PS50280"/>
    </source>
</evidence>
<dbReference type="KEGG" id="nve:5515072"/>
<evidence type="ECO:0000256" key="17">
    <source>
        <dbReference type="SAM" id="Coils"/>
    </source>
</evidence>
<evidence type="ECO:0000256" key="6">
    <source>
        <dbReference type="ARBA" id="ARBA00022679"/>
    </source>
</evidence>
<dbReference type="PhylomeDB" id="A7RZJ4"/>
<evidence type="ECO:0000259" key="22">
    <source>
        <dbReference type="PROSITE" id="PS51215"/>
    </source>
</evidence>
<dbReference type="GO" id="GO:0046975">
    <property type="term" value="F:histone H3K36 methyltransferase activity"/>
    <property type="evidence" value="ECO:0000318"/>
    <property type="project" value="GO_Central"/>
</dbReference>
<keyword evidence="13" id="KW-0805">Transcription regulation</keyword>
<keyword evidence="17" id="KW-0175">Coiled coil</keyword>
<keyword evidence="15" id="KW-0539">Nucleus</keyword>
<dbReference type="SMART" id="SM00249">
    <property type="entry name" value="PHD"/>
    <property type="match status" value="5"/>
</dbReference>
<evidence type="ECO:0000256" key="2">
    <source>
        <dbReference type="ARBA" id="ARBA00004286"/>
    </source>
</evidence>
<name>A7RZJ4_NEMVE</name>
<dbReference type="CDD" id="cd15566">
    <property type="entry name" value="PHD3_NSD"/>
    <property type="match status" value="1"/>
</dbReference>
<dbReference type="PANTHER" id="PTHR22884">
    <property type="entry name" value="SET DOMAIN PROTEINS"/>
    <property type="match status" value="1"/>
</dbReference>
<dbReference type="InterPro" id="IPR055197">
    <property type="entry name" value="PHDvar_NSD"/>
</dbReference>
<dbReference type="InterPro" id="IPR011011">
    <property type="entry name" value="Znf_FYVE_PHD"/>
</dbReference>
<dbReference type="PROSITE" id="PS50868">
    <property type="entry name" value="POST_SET"/>
    <property type="match status" value="1"/>
</dbReference>
<feature type="domain" description="AWS" evidence="22">
    <location>
        <begin position="328"/>
        <end position="376"/>
    </location>
</feature>
<evidence type="ECO:0000256" key="7">
    <source>
        <dbReference type="ARBA" id="ARBA00022691"/>
    </source>
</evidence>
<evidence type="ECO:0000256" key="4">
    <source>
        <dbReference type="ARBA" id="ARBA00022553"/>
    </source>
</evidence>
<evidence type="ECO:0000256" key="9">
    <source>
        <dbReference type="ARBA" id="ARBA00022737"/>
    </source>
</evidence>
<keyword evidence="7" id="KW-0949">S-adenosyl-L-methionine</keyword>
<evidence type="ECO:0000256" key="8">
    <source>
        <dbReference type="ARBA" id="ARBA00022723"/>
    </source>
</evidence>
<dbReference type="GO" id="GO:0000785">
    <property type="term" value="C:chromatin"/>
    <property type="evidence" value="ECO:0000318"/>
    <property type="project" value="GO_Central"/>
</dbReference>
<keyword evidence="11" id="KW-0862">Zinc</keyword>
<feature type="domain" description="PHD-type" evidence="18">
    <location>
        <begin position="145"/>
        <end position="190"/>
    </location>
</feature>
<dbReference type="Proteomes" id="UP000001593">
    <property type="component" value="Unassembled WGS sequence"/>
</dbReference>
<dbReference type="Pfam" id="PF23004">
    <property type="entry name" value="PHDvar_NSD"/>
    <property type="match status" value="1"/>
</dbReference>
<dbReference type="SUPFAM" id="SSF57903">
    <property type="entry name" value="FYVE/PHD zinc finger"/>
    <property type="match status" value="3"/>
</dbReference>
<evidence type="ECO:0000256" key="15">
    <source>
        <dbReference type="ARBA" id="ARBA00023242"/>
    </source>
</evidence>
<dbReference type="SUPFAM" id="SSF82199">
    <property type="entry name" value="SET domain"/>
    <property type="match status" value="1"/>
</dbReference>
<keyword evidence="4" id="KW-0597">Phosphoprotein</keyword>
<dbReference type="InParanoid" id="A7RZJ4"/>
<evidence type="ECO:0000256" key="14">
    <source>
        <dbReference type="ARBA" id="ARBA00023163"/>
    </source>
</evidence>
<keyword evidence="10 16" id="KW-0863">Zinc-finger</keyword>
<dbReference type="Gene3D" id="3.30.40.10">
    <property type="entry name" value="Zinc/RING finger domain, C3HC4 (zinc finger)"/>
    <property type="match status" value="4"/>
</dbReference>
<feature type="domain" description="PWWP" evidence="20">
    <location>
        <begin position="195"/>
        <end position="257"/>
    </location>
</feature>
<feature type="domain" description="SET" evidence="19">
    <location>
        <begin position="370"/>
        <end position="493"/>
    </location>
</feature>
<dbReference type="InterPro" id="IPR055198">
    <property type="entry name" value="NSD_PHD"/>
</dbReference>
<dbReference type="STRING" id="45351.A7RZJ4"/>
<dbReference type="CDD" id="cd15565">
    <property type="entry name" value="PHD2_NSD"/>
    <property type="match status" value="1"/>
</dbReference>
<keyword evidence="5" id="KW-0489">Methyltransferase</keyword>
<dbReference type="SMART" id="SM00293">
    <property type="entry name" value="PWWP"/>
    <property type="match status" value="1"/>
</dbReference>
<keyword evidence="8" id="KW-0479">Metal-binding</keyword>
<dbReference type="PROSITE" id="PS50812">
    <property type="entry name" value="PWWP"/>
    <property type="match status" value="1"/>
</dbReference>
<dbReference type="EMBL" id="DS469557">
    <property type="protein sequence ID" value="EDO43156.1"/>
    <property type="molecule type" value="Genomic_DNA"/>
</dbReference>
<evidence type="ECO:0000259" key="20">
    <source>
        <dbReference type="PROSITE" id="PS50812"/>
    </source>
</evidence>
<dbReference type="Pfam" id="PF23011">
    <property type="entry name" value="PHD-1st_NSD"/>
    <property type="match status" value="1"/>
</dbReference>
<accession>A7RZJ4</accession>
<sequence length="690" mass="78116">MFCGDCNSAYHPDCIGLSTAPKGKFKCDECTSGVHSCFVCRQTGDVKACSQPLCSKFYHKECLQSYKCSKIDGDRIYCPLHFCSTCISNKTPVNRGRLTKCIRCPTAYHAGCLVAGCMPITSHLMVCAKHFLPNKSKAHHTHVNVNWCFVCSIGGTLICCESCPAAFHPECISYEGIPEGRFYCKDCVEGKSLLYGDIVWVKLGMYRWWPAMICNPRDVPTNIQSMRHQPGEFPVMFLGSHDFYWIHKGRVFSYQDGDKGTESGNNKYLAKVFKKALVEAKEKYDEWKKAREDKAEQDLQRFCKKPPQYKHIKTNKCTTAQRIILDPSEMPVCECTPDQACGQDANCLNLMLQFECVASRCPAGDKCQNQRFQKRQYVDCEPFRAHSRGWGLRSKQAIKKGTFVIEYVGELIDDATCRERVKKGDDDTNYYMLTIDKDCIIDAGPMGNLSRFMNHSCYPNCETQKWTVNGEVRVGLFTSRDVESQEELTFDYCLDCHGNEKKKCHCGSQNCSGFLGVRPKTQNAQMNEDKAKNAALKRRKRKPKKPAVKQVHEDDCFICGDGGQLIMCDRSGCLKCYHVDCLNLDKKPQGRWQCPWHFCDNCGKRATVLCSECPNSFCRSHAQGQINSTDKNTFLCTDHVDEVLPGMTDKFLATDQVLNALDLINGDLTGIRPTELDHLQQKPEYLELGS</sequence>
<keyword evidence="9" id="KW-0677">Repeat</keyword>
<dbReference type="InterPro" id="IPR001214">
    <property type="entry name" value="SET_dom"/>
</dbReference>
<dbReference type="CDD" id="cd15568">
    <property type="entry name" value="PHD5_NSD"/>
    <property type="match status" value="1"/>
</dbReference>
<dbReference type="Pfam" id="PF00856">
    <property type="entry name" value="SET"/>
    <property type="match status" value="1"/>
</dbReference>
<feature type="domain" description="Post-SET" evidence="21">
    <location>
        <begin position="500"/>
        <end position="516"/>
    </location>
</feature>
<dbReference type="InterPro" id="IPR019786">
    <property type="entry name" value="Zinc_finger_PHD-type_CS"/>
</dbReference>
<keyword evidence="12" id="KW-0156">Chromatin regulator</keyword>
<dbReference type="SUPFAM" id="SSF63748">
    <property type="entry name" value="Tudor/PWWP/MBT"/>
    <property type="match status" value="1"/>
</dbReference>
<keyword evidence="3" id="KW-0158">Chromosome</keyword>
<dbReference type="Gene3D" id="2.170.270.10">
    <property type="entry name" value="SET domain"/>
    <property type="match status" value="1"/>
</dbReference>
<dbReference type="Gene3D" id="2.30.30.140">
    <property type="match status" value="1"/>
</dbReference>
<dbReference type="HOGENOM" id="CLU_004494_1_0_1"/>
<dbReference type="PROSITE" id="PS51215">
    <property type="entry name" value="AWS"/>
    <property type="match status" value="1"/>
</dbReference>
<dbReference type="PROSITE" id="PS50016">
    <property type="entry name" value="ZF_PHD_2"/>
    <property type="match status" value="1"/>
</dbReference>
<dbReference type="Pfam" id="PF22908">
    <property type="entry name" value="PHD_NSD"/>
    <property type="match status" value="1"/>
</dbReference>
<dbReference type="GO" id="GO:0032259">
    <property type="term" value="P:methylation"/>
    <property type="evidence" value="ECO:0007669"/>
    <property type="project" value="UniProtKB-KW"/>
</dbReference>
<gene>
    <name evidence="23" type="ORF">NEMVEDRAFT_v1g183768</name>
</gene>
<evidence type="ECO:0000256" key="5">
    <source>
        <dbReference type="ARBA" id="ARBA00022603"/>
    </source>
</evidence>
<evidence type="ECO:0000256" key="1">
    <source>
        <dbReference type="ARBA" id="ARBA00004123"/>
    </source>
</evidence>
<dbReference type="SMART" id="SM00508">
    <property type="entry name" value="PostSET"/>
    <property type="match status" value="1"/>
</dbReference>